<accession>A0A7J7DMH6</accession>
<dbReference type="OrthoDB" id="416253at2759"/>
<name>A0A7J7DMH6_TRIWF</name>
<dbReference type="Gene3D" id="3.20.20.100">
    <property type="entry name" value="NADP-dependent oxidoreductase domain"/>
    <property type="match status" value="1"/>
</dbReference>
<sequence>MGNPPLSSVGSYPPIPMGSTPLLSLGSTGKRIPQLGYGTADFPFGANSETMRDSLLHAIKIGYRHFDTAANYQSEQPLGEAIAEALRLGFIQSRDELFITSKLWCSDAHPNLVLPALRKSLGSIGVDYLDLYLIHFPVSMKPGPFEFPLKDTLPMDFKAVWEDMEECQRIGLTKSIGVSNFSCKKLENLLATAKIPPAVNQVEMNPMWQQKKLRELCDRKNILIVAYSPLGAKGTPWQGHLVTESEVLKGIAAANGKSAAQVCLRWLCEQGVGVIVKSFNKERIKENFDIFSWELKQEDVYKISQIPQHRGYLAQGFISDDAPYKSVEEFWDGEI</sequence>
<evidence type="ECO:0000256" key="2">
    <source>
        <dbReference type="PIRSR" id="PIRSR000097-1"/>
    </source>
</evidence>
<dbReference type="PROSITE" id="PS00798">
    <property type="entry name" value="ALDOKETO_REDUCTASE_1"/>
    <property type="match status" value="1"/>
</dbReference>
<dbReference type="InterPro" id="IPR023210">
    <property type="entry name" value="NADP_OxRdtase_dom"/>
</dbReference>
<dbReference type="PRINTS" id="PR00069">
    <property type="entry name" value="ALDKETRDTASE"/>
</dbReference>
<dbReference type="InterPro" id="IPR036812">
    <property type="entry name" value="NAD(P)_OxRdtase_dom_sf"/>
</dbReference>
<dbReference type="PANTHER" id="PTHR11732">
    <property type="entry name" value="ALDO/KETO REDUCTASE"/>
    <property type="match status" value="1"/>
</dbReference>
<evidence type="ECO:0000259" key="5">
    <source>
        <dbReference type="Pfam" id="PF00248"/>
    </source>
</evidence>
<evidence type="ECO:0000256" key="3">
    <source>
        <dbReference type="PIRSR" id="PIRSR000097-2"/>
    </source>
</evidence>
<dbReference type="AlphaFoldDB" id="A0A7J7DMH6"/>
<keyword evidence="1" id="KW-0560">Oxidoreductase</keyword>
<dbReference type="InterPro" id="IPR020471">
    <property type="entry name" value="AKR"/>
</dbReference>
<dbReference type="PIRSF" id="PIRSF000097">
    <property type="entry name" value="AKR"/>
    <property type="match status" value="1"/>
</dbReference>
<proteinExistence type="predicted"/>
<dbReference type="EMBL" id="JAAARO010000005">
    <property type="protein sequence ID" value="KAF5747531.1"/>
    <property type="molecule type" value="Genomic_DNA"/>
</dbReference>
<dbReference type="FunFam" id="3.20.20.100:FF:000014">
    <property type="entry name" value="NAD(P)-linked oxidoreductase superfamily protein"/>
    <property type="match status" value="1"/>
</dbReference>
<evidence type="ECO:0000256" key="1">
    <source>
        <dbReference type="ARBA" id="ARBA00023002"/>
    </source>
</evidence>
<dbReference type="PROSITE" id="PS00062">
    <property type="entry name" value="ALDOKETO_REDUCTASE_2"/>
    <property type="match status" value="1"/>
</dbReference>
<feature type="binding site" evidence="3">
    <location>
        <position position="135"/>
    </location>
    <ligand>
        <name>substrate</name>
    </ligand>
</feature>
<dbReference type="CDD" id="cd19124">
    <property type="entry name" value="AKR_AKR4A_4B"/>
    <property type="match status" value="1"/>
</dbReference>
<feature type="site" description="Lowers pKa of active site Tyr" evidence="4">
    <location>
        <position position="102"/>
    </location>
</feature>
<evidence type="ECO:0000256" key="4">
    <source>
        <dbReference type="PIRSR" id="PIRSR000097-3"/>
    </source>
</evidence>
<dbReference type="InterPro" id="IPR018170">
    <property type="entry name" value="Aldo/ket_reductase_CS"/>
</dbReference>
<keyword evidence="7" id="KW-1185">Reference proteome</keyword>
<protein>
    <submittedName>
        <fullName evidence="6">Non-functional NADPH-dependent codeinone reductase 2-like isoform X1</fullName>
    </submittedName>
</protein>
<dbReference type="GO" id="GO:0044550">
    <property type="term" value="P:secondary metabolite biosynthetic process"/>
    <property type="evidence" value="ECO:0007669"/>
    <property type="project" value="UniProtKB-ARBA"/>
</dbReference>
<gene>
    <name evidence="6" type="ORF">HS088_TW05G00254</name>
</gene>
<dbReference type="Proteomes" id="UP000593562">
    <property type="component" value="Unassembled WGS sequence"/>
</dbReference>
<reference evidence="6 7" key="1">
    <citation type="journal article" date="2020" name="Nat. Commun.">
        <title>Genome of Tripterygium wilfordii and identification of cytochrome P450 involved in triptolide biosynthesis.</title>
        <authorList>
            <person name="Tu L."/>
            <person name="Su P."/>
            <person name="Zhang Z."/>
            <person name="Gao L."/>
            <person name="Wang J."/>
            <person name="Hu T."/>
            <person name="Zhou J."/>
            <person name="Zhang Y."/>
            <person name="Zhao Y."/>
            <person name="Liu Y."/>
            <person name="Song Y."/>
            <person name="Tong Y."/>
            <person name="Lu Y."/>
            <person name="Yang J."/>
            <person name="Xu C."/>
            <person name="Jia M."/>
            <person name="Peters R.J."/>
            <person name="Huang L."/>
            <person name="Gao W."/>
        </authorList>
    </citation>
    <scope>NUCLEOTIDE SEQUENCE [LARGE SCALE GENOMIC DNA]</scope>
    <source>
        <strain evidence="7">cv. XIE 37</strain>
        <tissue evidence="6">Leaf</tissue>
    </source>
</reference>
<dbReference type="InterPro" id="IPR044497">
    <property type="entry name" value="AKR4A/B"/>
</dbReference>
<dbReference type="InParanoid" id="A0A7J7DMH6"/>
<evidence type="ECO:0000313" key="6">
    <source>
        <dbReference type="EMBL" id="KAF5747531.1"/>
    </source>
</evidence>
<dbReference type="GO" id="GO:0016616">
    <property type="term" value="F:oxidoreductase activity, acting on the CH-OH group of donors, NAD or NADP as acceptor"/>
    <property type="evidence" value="ECO:0007669"/>
    <property type="project" value="InterPro"/>
</dbReference>
<organism evidence="6 7">
    <name type="scientific">Tripterygium wilfordii</name>
    <name type="common">Thunder God vine</name>
    <dbReference type="NCBI Taxonomy" id="458696"/>
    <lineage>
        <taxon>Eukaryota</taxon>
        <taxon>Viridiplantae</taxon>
        <taxon>Streptophyta</taxon>
        <taxon>Embryophyta</taxon>
        <taxon>Tracheophyta</taxon>
        <taxon>Spermatophyta</taxon>
        <taxon>Magnoliopsida</taxon>
        <taxon>eudicotyledons</taxon>
        <taxon>Gunneridae</taxon>
        <taxon>Pentapetalae</taxon>
        <taxon>rosids</taxon>
        <taxon>fabids</taxon>
        <taxon>Celastrales</taxon>
        <taxon>Celastraceae</taxon>
        <taxon>Tripterygium</taxon>
    </lineage>
</organism>
<dbReference type="PROSITE" id="PS00063">
    <property type="entry name" value="ALDOKETO_REDUCTASE_3"/>
    <property type="match status" value="1"/>
</dbReference>
<dbReference type="Pfam" id="PF00248">
    <property type="entry name" value="Aldo_ket_red"/>
    <property type="match status" value="1"/>
</dbReference>
<feature type="active site" description="Proton donor" evidence="2">
    <location>
        <position position="72"/>
    </location>
</feature>
<feature type="domain" description="NADP-dependent oxidoreductase" evidence="5">
    <location>
        <begin position="35"/>
        <end position="306"/>
    </location>
</feature>
<dbReference type="SUPFAM" id="SSF51430">
    <property type="entry name" value="NAD(P)-linked oxidoreductase"/>
    <property type="match status" value="1"/>
</dbReference>
<comment type="caution">
    <text evidence="6">The sequence shown here is derived from an EMBL/GenBank/DDBJ whole genome shotgun (WGS) entry which is preliminary data.</text>
</comment>
<evidence type="ECO:0000313" key="7">
    <source>
        <dbReference type="Proteomes" id="UP000593562"/>
    </source>
</evidence>